<dbReference type="AlphaFoldDB" id="A0A1R3G156"/>
<evidence type="ECO:0000313" key="1">
    <source>
        <dbReference type="EMBL" id="OMO51789.1"/>
    </source>
</evidence>
<organism evidence="1 2">
    <name type="scientific">Corchorus olitorius</name>
    <dbReference type="NCBI Taxonomy" id="93759"/>
    <lineage>
        <taxon>Eukaryota</taxon>
        <taxon>Viridiplantae</taxon>
        <taxon>Streptophyta</taxon>
        <taxon>Embryophyta</taxon>
        <taxon>Tracheophyta</taxon>
        <taxon>Spermatophyta</taxon>
        <taxon>Magnoliopsida</taxon>
        <taxon>eudicotyledons</taxon>
        <taxon>Gunneridae</taxon>
        <taxon>Pentapetalae</taxon>
        <taxon>rosids</taxon>
        <taxon>malvids</taxon>
        <taxon>Malvales</taxon>
        <taxon>Malvaceae</taxon>
        <taxon>Grewioideae</taxon>
        <taxon>Apeibeae</taxon>
        <taxon>Corchorus</taxon>
    </lineage>
</organism>
<name>A0A1R3G156_9ROSI</name>
<evidence type="ECO:0000313" key="2">
    <source>
        <dbReference type="Proteomes" id="UP000187203"/>
    </source>
</evidence>
<dbReference type="Proteomes" id="UP000187203">
    <property type="component" value="Unassembled WGS sequence"/>
</dbReference>
<gene>
    <name evidence="1" type="ORF">COLO4_37509</name>
</gene>
<keyword evidence="2" id="KW-1185">Reference proteome</keyword>
<comment type="caution">
    <text evidence="1">The sequence shown here is derived from an EMBL/GenBank/DDBJ whole genome shotgun (WGS) entry which is preliminary data.</text>
</comment>
<sequence>MRYEFLGNLTTIGNASTLRCFIRRIQCGFMDRNPLAASGMQVSAKSRPGVPLGASLRLLHLGGTPKSTSAVLGVVVSLEEDARLPTFLPWPVSGAGPFPSLEKPGGILVVKLEANEIATLDVVSIPEFRPAFS</sequence>
<accession>A0A1R3G156</accession>
<dbReference type="EMBL" id="AWUE01024046">
    <property type="protein sequence ID" value="OMO51789.1"/>
    <property type="molecule type" value="Genomic_DNA"/>
</dbReference>
<reference evidence="2" key="1">
    <citation type="submission" date="2013-09" db="EMBL/GenBank/DDBJ databases">
        <title>Corchorus olitorius genome sequencing.</title>
        <authorList>
            <person name="Alam M."/>
            <person name="Haque M.S."/>
            <person name="Islam M.S."/>
            <person name="Emdad E.M."/>
            <person name="Islam M.M."/>
            <person name="Ahmed B."/>
            <person name="Halim A."/>
            <person name="Hossen Q.M.M."/>
            <person name="Hossain M.Z."/>
            <person name="Ahmed R."/>
            <person name="Khan M.M."/>
            <person name="Islam R."/>
            <person name="Rashid M.M."/>
            <person name="Khan S.A."/>
            <person name="Rahman M.S."/>
            <person name="Alam M."/>
            <person name="Yahiya A.S."/>
            <person name="Khan M.S."/>
            <person name="Azam M.S."/>
            <person name="Haque T."/>
            <person name="Lashkar M.Z.H."/>
            <person name="Akhand A.I."/>
            <person name="Morshed G."/>
            <person name="Roy S."/>
            <person name="Uddin K.S."/>
            <person name="Rabeya T."/>
            <person name="Hossain A.S."/>
            <person name="Chowdhury A."/>
            <person name="Snigdha A.R."/>
            <person name="Mortoza M.S."/>
            <person name="Matin S.A."/>
            <person name="Hoque S.M.E."/>
            <person name="Islam M.K."/>
            <person name="Roy D.K."/>
            <person name="Haider R."/>
            <person name="Moosa M.M."/>
            <person name="Elias S.M."/>
            <person name="Hasan A.M."/>
            <person name="Jahan S."/>
            <person name="Shafiuddin M."/>
            <person name="Mahmood N."/>
            <person name="Shommy N.S."/>
        </authorList>
    </citation>
    <scope>NUCLEOTIDE SEQUENCE [LARGE SCALE GENOMIC DNA]</scope>
    <source>
        <strain evidence="2">cv. O-4</strain>
    </source>
</reference>
<protein>
    <submittedName>
        <fullName evidence="1">Uncharacterized protein</fullName>
    </submittedName>
</protein>
<proteinExistence type="predicted"/>